<evidence type="ECO:0000256" key="1">
    <source>
        <dbReference type="SAM" id="MobiDB-lite"/>
    </source>
</evidence>
<comment type="caution">
    <text evidence="4">The sequence shown here is derived from an EMBL/GenBank/DDBJ whole genome shotgun (WGS) entry which is preliminary data.</text>
</comment>
<feature type="region of interest" description="Disordered" evidence="1">
    <location>
        <begin position="336"/>
        <end position="358"/>
    </location>
</feature>
<dbReference type="InterPro" id="IPR036179">
    <property type="entry name" value="Ig-like_dom_sf"/>
</dbReference>
<dbReference type="AlphaFoldDB" id="A0A9D4MER6"/>
<sequence length="390" mass="43576">MMLESFDKKMVLFSFALYVCAVGVSSYATPTENTLTFLPLNGYNDLLECTSSSEGIAFNFTKASNKETLFVAECLRDEKSCTLRSKDNYVVSKTDNGGILEILNLSDETYGNYTCFQSSQRENAKHIYVGYTDETHLNAVKFTKVLGRKDVLVCESNNSISFKYKNASSGKEDVIAECVHNLLCYVSVNNNFKAIKSMNGGILVIRNVTKETEGIYTCFETNNKTNEVQISVRVSAETEPTRPTSTLATDVSTKTSDDSLNTGFIIVSVFAGVITLVLILSATYRKCRKHYCRTKKNEEGNDSVLHHIMQQDKSTCTENVSTESTLLPEVDNTRDLINKTPQDTEDQDNVSTELTQTNEDDNDASFMAMKQDVHEGERMLLLEQRIPVSI</sequence>
<evidence type="ECO:0000313" key="5">
    <source>
        <dbReference type="Proteomes" id="UP000828390"/>
    </source>
</evidence>
<feature type="signal peptide" evidence="3">
    <location>
        <begin position="1"/>
        <end position="26"/>
    </location>
</feature>
<evidence type="ECO:0000256" key="3">
    <source>
        <dbReference type="SAM" id="SignalP"/>
    </source>
</evidence>
<feature type="transmembrane region" description="Helical" evidence="2">
    <location>
        <begin position="263"/>
        <end position="284"/>
    </location>
</feature>
<dbReference type="InterPro" id="IPR013783">
    <property type="entry name" value="Ig-like_fold"/>
</dbReference>
<keyword evidence="3" id="KW-0732">Signal</keyword>
<protein>
    <recommendedName>
        <fullName evidence="6">Ig-like domain-containing protein</fullName>
    </recommendedName>
</protein>
<dbReference type="EMBL" id="JAIWYP010000002">
    <property type="protein sequence ID" value="KAH3876020.1"/>
    <property type="molecule type" value="Genomic_DNA"/>
</dbReference>
<dbReference type="SUPFAM" id="SSF48726">
    <property type="entry name" value="Immunoglobulin"/>
    <property type="match status" value="1"/>
</dbReference>
<name>A0A9D4MER6_DREPO</name>
<reference evidence="4" key="1">
    <citation type="journal article" date="2019" name="bioRxiv">
        <title>The Genome of the Zebra Mussel, Dreissena polymorpha: A Resource for Invasive Species Research.</title>
        <authorList>
            <person name="McCartney M.A."/>
            <person name="Auch B."/>
            <person name="Kono T."/>
            <person name="Mallez S."/>
            <person name="Zhang Y."/>
            <person name="Obille A."/>
            <person name="Becker A."/>
            <person name="Abrahante J.E."/>
            <person name="Garbe J."/>
            <person name="Badalamenti J.P."/>
            <person name="Herman A."/>
            <person name="Mangelson H."/>
            <person name="Liachko I."/>
            <person name="Sullivan S."/>
            <person name="Sone E.D."/>
            <person name="Koren S."/>
            <person name="Silverstein K.A.T."/>
            <person name="Beckman K.B."/>
            <person name="Gohl D.M."/>
        </authorList>
    </citation>
    <scope>NUCLEOTIDE SEQUENCE</scope>
    <source>
        <strain evidence="4">Duluth1</strain>
        <tissue evidence="4">Whole animal</tissue>
    </source>
</reference>
<keyword evidence="2" id="KW-0812">Transmembrane</keyword>
<reference evidence="4" key="2">
    <citation type="submission" date="2020-11" db="EMBL/GenBank/DDBJ databases">
        <authorList>
            <person name="McCartney M.A."/>
            <person name="Auch B."/>
            <person name="Kono T."/>
            <person name="Mallez S."/>
            <person name="Becker A."/>
            <person name="Gohl D.M."/>
            <person name="Silverstein K.A.T."/>
            <person name="Koren S."/>
            <person name="Bechman K.B."/>
            <person name="Herman A."/>
            <person name="Abrahante J.E."/>
            <person name="Garbe J."/>
        </authorList>
    </citation>
    <scope>NUCLEOTIDE SEQUENCE</scope>
    <source>
        <strain evidence="4">Duluth1</strain>
        <tissue evidence="4">Whole animal</tissue>
    </source>
</reference>
<keyword evidence="2" id="KW-0472">Membrane</keyword>
<dbReference type="Proteomes" id="UP000828390">
    <property type="component" value="Unassembled WGS sequence"/>
</dbReference>
<keyword evidence="2" id="KW-1133">Transmembrane helix</keyword>
<dbReference type="Gene3D" id="2.60.40.10">
    <property type="entry name" value="Immunoglobulins"/>
    <property type="match status" value="1"/>
</dbReference>
<keyword evidence="5" id="KW-1185">Reference proteome</keyword>
<organism evidence="4 5">
    <name type="scientific">Dreissena polymorpha</name>
    <name type="common">Zebra mussel</name>
    <name type="synonym">Mytilus polymorpha</name>
    <dbReference type="NCBI Taxonomy" id="45954"/>
    <lineage>
        <taxon>Eukaryota</taxon>
        <taxon>Metazoa</taxon>
        <taxon>Spiralia</taxon>
        <taxon>Lophotrochozoa</taxon>
        <taxon>Mollusca</taxon>
        <taxon>Bivalvia</taxon>
        <taxon>Autobranchia</taxon>
        <taxon>Heteroconchia</taxon>
        <taxon>Euheterodonta</taxon>
        <taxon>Imparidentia</taxon>
        <taxon>Neoheterodontei</taxon>
        <taxon>Myida</taxon>
        <taxon>Dreissenoidea</taxon>
        <taxon>Dreissenidae</taxon>
        <taxon>Dreissena</taxon>
    </lineage>
</organism>
<evidence type="ECO:0008006" key="6">
    <source>
        <dbReference type="Google" id="ProtNLM"/>
    </source>
</evidence>
<gene>
    <name evidence="4" type="ORF">DPMN_039300</name>
</gene>
<feature type="chain" id="PRO_5039667141" description="Ig-like domain-containing protein" evidence="3">
    <location>
        <begin position="27"/>
        <end position="390"/>
    </location>
</feature>
<evidence type="ECO:0000313" key="4">
    <source>
        <dbReference type="EMBL" id="KAH3876020.1"/>
    </source>
</evidence>
<proteinExistence type="predicted"/>
<accession>A0A9D4MER6</accession>
<evidence type="ECO:0000256" key="2">
    <source>
        <dbReference type="SAM" id="Phobius"/>
    </source>
</evidence>